<dbReference type="OrthoDB" id="4808493at2"/>
<keyword evidence="2" id="KW-1185">Reference proteome</keyword>
<dbReference type="Proteomes" id="UP000074382">
    <property type="component" value="Unassembled WGS sequence"/>
</dbReference>
<dbReference type="EMBL" id="LGEM01000117">
    <property type="protein sequence ID" value="KUP95619.1"/>
    <property type="molecule type" value="Genomic_DNA"/>
</dbReference>
<evidence type="ECO:0000313" key="1">
    <source>
        <dbReference type="EMBL" id="KUP95619.1"/>
    </source>
</evidence>
<reference evidence="2" key="1">
    <citation type="journal article" date="2017" name="Acta Aliment.">
        <title>Plant polysaccharide degrading enzyme system of Thermpbifida cellulosilytica TB100 revealed by de novo genome project data.</title>
        <authorList>
            <person name="Toth A."/>
            <person name="Baka E."/>
            <person name="Luzics S."/>
            <person name="Bata-Vidacs I."/>
            <person name="Nagy I."/>
            <person name="Balint B."/>
            <person name="Herceg R."/>
            <person name="Olasz F."/>
            <person name="Wilk T."/>
            <person name="Nagy T."/>
            <person name="Kriszt B."/>
            <person name="Nagy I."/>
            <person name="Kukolya J."/>
        </authorList>
    </citation>
    <scope>NUCLEOTIDE SEQUENCE [LARGE SCALE GENOMIC DNA]</scope>
    <source>
        <strain evidence="2">TB100</strain>
    </source>
</reference>
<gene>
    <name evidence="1" type="ORF">AC529_16590</name>
</gene>
<evidence type="ECO:0000313" key="2">
    <source>
        <dbReference type="Proteomes" id="UP000074382"/>
    </source>
</evidence>
<sequence length="135" mass="14153">MAADSGPSAIVKKGVLVGLGVLALVVVFSASCGSSVSRCGDYDREQAYVFNPGRGNYDKNGNQYVWVGDGTGDYDQEVRYEYDPGDGQYDLRNGEYVYVGCTDRRSGSSSSSGGVWFFGGGSGSSNRGGGPGWGK</sequence>
<dbReference type="AlphaFoldDB" id="A0A147KEF5"/>
<proteinExistence type="predicted"/>
<protein>
    <submittedName>
        <fullName evidence="1">Uncharacterized protein</fullName>
    </submittedName>
</protein>
<name>A0A147KEF5_THECS</name>
<dbReference type="PATRIC" id="fig|665004.4.peg.3535"/>
<organism evidence="1 2">
    <name type="scientific">Thermobifida cellulosilytica TB100</name>
    <dbReference type="NCBI Taxonomy" id="665004"/>
    <lineage>
        <taxon>Bacteria</taxon>
        <taxon>Bacillati</taxon>
        <taxon>Actinomycetota</taxon>
        <taxon>Actinomycetes</taxon>
        <taxon>Streptosporangiales</taxon>
        <taxon>Nocardiopsidaceae</taxon>
        <taxon>Thermobifida</taxon>
    </lineage>
</organism>
<dbReference type="RefSeq" id="WP_068758182.1">
    <property type="nucleotide sequence ID" value="NZ_KQ950185.1"/>
</dbReference>
<comment type="caution">
    <text evidence="1">The sequence shown here is derived from an EMBL/GenBank/DDBJ whole genome shotgun (WGS) entry which is preliminary data.</text>
</comment>
<accession>A0A147KEF5</accession>
<dbReference type="STRING" id="665004.AC529_16590"/>